<keyword evidence="3" id="KW-0804">Transcription</keyword>
<evidence type="ECO:0000256" key="3">
    <source>
        <dbReference type="ARBA" id="ARBA00023163"/>
    </source>
</evidence>
<name>A0ABY5VQS4_9ACTN</name>
<evidence type="ECO:0000259" key="4">
    <source>
        <dbReference type="PROSITE" id="PS51077"/>
    </source>
</evidence>
<keyword evidence="7" id="KW-1185">Reference proteome</keyword>
<dbReference type="Gene3D" id="3.30.450.40">
    <property type="match status" value="1"/>
</dbReference>
<protein>
    <submittedName>
        <fullName evidence="6">IclR family transcriptional regulator</fullName>
    </submittedName>
</protein>
<dbReference type="RefSeq" id="WP_259857836.1">
    <property type="nucleotide sequence ID" value="NZ_BAAAST010000016.1"/>
</dbReference>
<dbReference type="InterPro" id="IPR050707">
    <property type="entry name" value="HTH_MetabolicPath_Reg"/>
</dbReference>
<dbReference type="PROSITE" id="PS51078">
    <property type="entry name" value="ICLR_ED"/>
    <property type="match status" value="1"/>
</dbReference>
<dbReference type="PROSITE" id="PS51077">
    <property type="entry name" value="HTH_ICLR"/>
    <property type="match status" value="1"/>
</dbReference>
<dbReference type="SUPFAM" id="SSF55781">
    <property type="entry name" value="GAF domain-like"/>
    <property type="match status" value="1"/>
</dbReference>
<dbReference type="EMBL" id="CP073720">
    <property type="protein sequence ID" value="UWP80078.1"/>
    <property type="molecule type" value="Genomic_DNA"/>
</dbReference>
<evidence type="ECO:0000256" key="2">
    <source>
        <dbReference type="ARBA" id="ARBA00023125"/>
    </source>
</evidence>
<gene>
    <name evidence="6" type="ORF">Dfulv_33620</name>
</gene>
<evidence type="ECO:0000256" key="1">
    <source>
        <dbReference type="ARBA" id="ARBA00023015"/>
    </source>
</evidence>
<dbReference type="Proteomes" id="UP001059617">
    <property type="component" value="Chromosome"/>
</dbReference>
<organism evidence="6 7">
    <name type="scientific">Dactylosporangium fulvum</name>
    <dbReference type="NCBI Taxonomy" id="53359"/>
    <lineage>
        <taxon>Bacteria</taxon>
        <taxon>Bacillati</taxon>
        <taxon>Actinomycetota</taxon>
        <taxon>Actinomycetes</taxon>
        <taxon>Micromonosporales</taxon>
        <taxon>Micromonosporaceae</taxon>
        <taxon>Dactylosporangium</taxon>
    </lineage>
</organism>
<dbReference type="Pfam" id="PF01614">
    <property type="entry name" value="IclR_C"/>
    <property type="match status" value="1"/>
</dbReference>
<evidence type="ECO:0000259" key="5">
    <source>
        <dbReference type="PROSITE" id="PS51078"/>
    </source>
</evidence>
<sequence length="259" mass="28457">MRSQPDQSNESVLQRANALLGAFGPRHRHLTLSAIVMRTGLPKSTVHRTAKQMMELGWLTYEHGRYALGTRIFELAGHSSMRYELRETALPYMEDLYESTHVSVHLAVHKDLDVLYVEKIRGHDRITDLSQVGGRMPLYCTGLGKVLLAFSPVDLFDRVISHGLVSRTQATITSPIRLRRELQTIAANGFAFDREEASVGINCVAAPIFGHDRKVVAAISVTGRATRTRMDALAPAVTTAAHGISRTLGAGRMSLGLAT</sequence>
<dbReference type="Gene3D" id="1.10.10.10">
    <property type="entry name" value="Winged helix-like DNA-binding domain superfamily/Winged helix DNA-binding domain"/>
    <property type="match status" value="1"/>
</dbReference>
<keyword evidence="2" id="KW-0238">DNA-binding</keyword>
<feature type="domain" description="HTH iclR-type" evidence="4">
    <location>
        <begin position="10"/>
        <end position="70"/>
    </location>
</feature>
<dbReference type="Pfam" id="PF09339">
    <property type="entry name" value="HTH_IclR"/>
    <property type="match status" value="1"/>
</dbReference>
<dbReference type="SUPFAM" id="SSF46785">
    <property type="entry name" value="Winged helix' DNA-binding domain"/>
    <property type="match status" value="1"/>
</dbReference>
<evidence type="ECO:0000313" key="7">
    <source>
        <dbReference type="Proteomes" id="UP001059617"/>
    </source>
</evidence>
<feature type="domain" description="IclR-ED" evidence="5">
    <location>
        <begin position="71"/>
        <end position="250"/>
    </location>
</feature>
<dbReference type="InterPro" id="IPR036388">
    <property type="entry name" value="WH-like_DNA-bd_sf"/>
</dbReference>
<evidence type="ECO:0000313" key="6">
    <source>
        <dbReference type="EMBL" id="UWP80078.1"/>
    </source>
</evidence>
<reference evidence="6" key="2">
    <citation type="submission" date="2022-09" db="EMBL/GenBank/DDBJ databases">
        <title>Biosynthetic gene clusters of Dactylosporangioum fulvum.</title>
        <authorList>
            <person name="Caradec T."/>
        </authorList>
    </citation>
    <scope>NUCLEOTIDE SEQUENCE</scope>
    <source>
        <strain evidence="6">NRRL B-16292</strain>
    </source>
</reference>
<dbReference type="InterPro" id="IPR029016">
    <property type="entry name" value="GAF-like_dom_sf"/>
</dbReference>
<dbReference type="InterPro" id="IPR005471">
    <property type="entry name" value="Tscrpt_reg_IclR_N"/>
</dbReference>
<dbReference type="InterPro" id="IPR014757">
    <property type="entry name" value="Tscrpt_reg_IclR_C"/>
</dbReference>
<dbReference type="PANTHER" id="PTHR30136">
    <property type="entry name" value="HELIX-TURN-HELIX TRANSCRIPTIONAL REGULATOR, ICLR FAMILY"/>
    <property type="match status" value="1"/>
</dbReference>
<dbReference type="InterPro" id="IPR036390">
    <property type="entry name" value="WH_DNA-bd_sf"/>
</dbReference>
<reference evidence="6" key="1">
    <citation type="submission" date="2021-04" db="EMBL/GenBank/DDBJ databases">
        <authorList>
            <person name="Hartkoorn R.C."/>
            <person name="Beaudoing E."/>
            <person name="Hot D."/>
        </authorList>
    </citation>
    <scope>NUCLEOTIDE SEQUENCE</scope>
    <source>
        <strain evidence="6">NRRL B-16292</strain>
    </source>
</reference>
<dbReference type="PANTHER" id="PTHR30136:SF24">
    <property type="entry name" value="HTH-TYPE TRANSCRIPTIONAL REPRESSOR ALLR"/>
    <property type="match status" value="1"/>
</dbReference>
<accession>A0ABY5VQS4</accession>
<keyword evidence="1" id="KW-0805">Transcription regulation</keyword>
<dbReference type="SMART" id="SM00346">
    <property type="entry name" value="HTH_ICLR"/>
    <property type="match status" value="1"/>
</dbReference>
<proteinExistence type="predicted"/>